<keyword evidence="1" id="KW-0418">Kinase</keyword>
<comment type="caution">
    <text evidence="1">The sequence shown here is derived from an EMBL/GenBank/DDBJ whole genome shotgun (WGS) entry which is preliminary data.</text>
</comment>
<sequence>MLDDSSHVELNAVCSTILQNKLPNKLKDPGSFTIPCLIGSLNVNNALANLRASINVMPYKTFKQLGLGKPKQTRMSIQLADRTIRFSRATARTIIDVGTGELILRVGDDTIKLQARDSAKISSNRVDYTNSINMSNLVAQHSLQETPQKNVIEPRSSSYEKNRATHAERRLQIDELDEWWTHVKEKPRIHDAKPKRFHNEHKDGTNQFKVGDKVLLDKIDHRNANSELITIGDTPFTVLNVFPYGTVEVTHSDFGTFKVNIT</sequence>
<gene>
    <name evidence="1" type="ORF">EPI10_030678</name>
</gene>
<name>A0A5B6X0H8_9ROSI</name>
<dbReference type="GO" id="GO:0016301">
    <property type="term" value="F:kinase activity"/>
    <property type="evidence" value="ECO:0007669"/>
    <property type="project" value="UniProtKB-KW"/>
</dbReference>
<dbReference type="EMBL" id="SMMG02000001">
    <property type="protein sequence ID" value="KAA3486804.1"/>
    <property type="molecule type" value="Genomic_DNA"/>
</dbReference>
<keyword evidence="1" id="KW-0808">Transferase</keyword>
<dbReference type="AlphaFoldDB" id="A0A5B6X0H8"/>
<dbReference type="PANTHER" id="PTHR33067:SF35">
    <property type="entry name" value="ASPARTIC PEPTIDASE DDI1-TYPE DOMAIN-CONTAINING PROTEIN"/>
    <property type="match status" value="1"/>
</dbReference>
<accession>A0A5B6X0H8</accession>
<dbReference type="Gene3D" id="2.40.70.10">
    <property type="entry name" value="Acid Proteases"/>
    <property type="match status" value="1"/>
</dbReference>
<dbReference type="Proteomes" id="UP000325315">
    <property type="component" value="Unassembled WGS sequence"/>
</dbReference>
<organism evidence="1 2">
    <name type="scientific">Gossypium australe</name>
    <dbReference type="NCBI Taxonomy" id="47621"/>
    <lineage>
        <taxon>Eukaryota</taxon>
        <taxon>Viridiplantae</taxon>
        <taxon>Streptophyta</taxon>
        <taxon>Embryophyta</taxon>
        <taxon>Tracheophyta</taxon>
        <taxon>Spermatophyta</taxon>
        <taxon>Magnoliopsida</taxon>
        <taxon>eudicotyledons</taxon>
        <taxon>Gunneridae</taxon>
        <taxon>Pentapetalae</taxon>
        <taxon>rosids</taxon>
        <taxon>malvids</taxon>
        <taxon>Malvales</taxon>
        <taxon>Malvaceae</taxon>
        <taxon>Malvoideae</taxon>
        <taxon>Gossypium</taxon>
    </lineage>
</organism>
<reference evidence="2" key="1">
    <citation type="journal article" date="2019" name="Plant Biotechnol. J.">
        <title>Genome sequencing of the Australian wild diploid species Gossypium australe highlights disease resistance and delayed gland morphogenesis.</title>
        <authorList>
            <person name="Cai Y."/>
            <person name="Cai X."/>
            <person name="Wang Q."/>
            <person name="Wang P."/>
            <person name="Zhang Y."/>
            <person name="Cai C."/>
            <person name="Xu Y."/>
            <person name="Wang K."/>
            <person name="Zhou Z."/>
            <person name="Wang C."/>
            <person name="Geng S."/>
            <person name="Li B."/>
            <person name="Dong Q."/>
            <person name="Hou Y."/>
            <person name="Wang H."/>
            <person name="Ai P."/>
            <person name="Liu Z."/>
            <person name="Yi F."/>
            <person name="Sun M."/>
            <person name="An G."/>
            <person name="Cheng J."/>
            <person name="Zhang Y."/>
            <person name="Shi Q."/>
            <person name="Xie Y."/>
            <person name="Shi X."/>
            <person name="Chang Y."/>
            <person name="Huang F."/>
            <person name="Chen Y."/>
            <person name="Hong S."/>
            <person name="Mi L."/>
            <person name="Sun Q."/>
            <person name="Zhang L."/>
            <person name="Zhou B."/>
            <person name="Peng R."/>
            <person name="Zhang X."/>
            <person name="Liu F."/>
        </authorList>
    </citation>
    <scope>NUCLEOTIDE SEQUENCE [LARGE SCALE GENOMIC DNA]</scope>
    <source>
        <strain evidence="2">cv. PA1801</strain>
    </source>
</reference>
<protein>
    <submittedName>
        <fullName evidence="1">Receptor-like protein kinase FERONIA</fullName>
    </submittedName>
</protein>
<dbReference type="InterPro" id="IPR021109">
    <property type="entry name" value="Peptidase_aspartic_dom_sf"/>
</dbReference>
<dbReference type="OrthoDB" id="998961at2759"/>
<keyword evidence="1" id="KW-0675">Receptor</keyword>
<evidence type="ECO:0000313" key="1">
    <source>
        <dbReference type="EMBL" id="KAA3486804.1"/>
    </source>
</evidence>
<proteinExistence type="predicted"/>
<keyword evidence="2" id="KW-1185">Reference proteome</keyword>
<evidence type="ECO:0000313" key="2">
    <source>
        <dbReference type="Proteomes" id="UP000325315"/>
    </source>
</evidence>
<dbReference type="PANTHER" id="PTHR33067">
    <property type="entry name" value="RNA-DIRECTED DNA POLYMERASE-RELATED"/>
    <property type="match status" value="1"/>
</dbReference>